<accession>A0ABP1S035</accession>
<protein>
    <recommendedName>
        <fullName evidence="3">F-box domain-containing protein</fullName>
    </recommendedName>
</protein>
<organism evidence="1 2">
    <name type="scientific">Orchesella dallaii</name>
    <dbReference type="NCBI Taxonomy" id="48710"/>
    <lineage>
        <taxon>Eukaryota</taxon>
        <taxon>Metazoa</taxon>
        <taxon>Ecdysozoa</taxon>
        <taxon>Arthropoda</taxon>
        <taxon>Hexapoda</taxon>
        <taxon>Collembola</taxon>
        <taxon>Entomobryomorpha</taxon>
        <taxon>Entomobryoidea</taxon>
        <taxon>Orchesellidae</taxon>
        <taxon>Orchesellinae</taxon>
        <taxon>Orchesella</taxon>
    </lineage>
</organism>
<reference evidence="1 2" key="1">
    <citation type="submission" date="2024-08" db="EMBL/GenBank/DDBJ databases">
        <authorList>
            <person name="Cucini C."/>
            <person name="Frati F."/>
        </authorList>
    </citation>
    <scope>NUCLEOTIDE SEQUENCE [LARGE SCALE GENOMIC DNA]</scope>
</reference>
<dbReference type="EMBL" id="CAXLJM020000135">
    <property type="protein sequence ID" value="CAL8140326.1"/>
    <property type="molecule type" value="Genomic_DNA"/>
</dbReference>
<comment type="caution">
    <text evidence="1">The sequence shown here is derived from an EMBL/GenBank/DDBJ whole genome shotgun (WGS) entry which is preliminary data.</text>
</comment>
<dbReference type="InterPro" id="IPR032675">
    <property type="entry name" value="LRR_dom_sf"/>
</dbReference>
<dbReference type="Gene3D" id="3.80.10.10">
    <property type="entry name" value="Ribonuclease Inhibitor"/>
    <property type="match status" value="1"/>
</dbReference>
<name>A0ABP1S035_9HEXA</name>
<evidence type="ECO:0008006" key="3">
    <source>
        <dbReference type="Google" id="ProtNLM"/>
    </source>
</evidence>
<sequence length="567" mass="65522">MTEIHPLLNSVVLTRLFELIPFDFKEYENFRLVSKTWYNQTLPVWRKNVWISISTSPSKENPKEIQNSDFEYSRKGISLEEYLDHLDKNNLNVVHYPFRKYSIEGWNISLQNDVIFSFWKRMGPQMTHLSIKCSQFARVDDLRHILFQFTPNLKCLKLIQNVYKDKRPENKVQRLNPKLPQHILKSNFLQRNLVELEIELVEEFGPEVNLPITWMELLLHFPNIHKLGPLRMGCTQPIAELREFFEAVEILRRENGLKYFANLSELDIMQETRGRPEAMISCITRLQFPLKRLALNIGWFTQKTVLKRLLETCCNSLENLSVNRGTPPPIDLAPLPNFPFGLKFPHLKELSLSGPVTPNLMFLQEIPSLELLKYKPTNEARFEQKLDEVLLRGSKMKAKNLKDLSIISDGCSAVEICKLGQLIPNVRKLQIGLDNEGFREVCKTWRKLESIEIVPFRVGEEGILGKDEKGKGGANFLLPNITQLQDLKVFKMQRLMDSSSRFGLTNKVVLKGILALKFLEEVDLTLSSEVKSIVCSQLLEKIPRSKILVLGQQPTREGRQERGGGDN</sequence>
<dbReference type="Proteomes" id="UP001642540">
    <property type="component" value="Unassembled WGS sequence"/>
</dbReference>
<keyword evidence="2" id="KW-1185">Reference proteome</keyword>
<evidence type="ECO:0000313" key="1">
    <source>
        <dbReference type="EMBL" id="CAL8140326.1"/>
    </source>
</evidence>
<evidence type="ECO:0000313" key="2">
    <source>
        <dbReference type="Proteomes" id="UP001642540"/>
    </source>
</evidence>
<gene>
    <name evidence="1" type="ORF">ODALV1_LOCUS28243</name>
</gene>
<proteinExistence type="predicted"/>